<feature type="coiled-coil region" evidence="7">
    <location>
        <begin position="637"/>
        <end position="664"/>
    </location>
</feature>
<keyword evidence="4 9" id="KW-1133">Transmembrane helix</keyword>
<dbReference type="EMBL" id="JALJOT010000007">
    <property type="protein sequence ID" value="KAK9908964.1"/>
    <property type="molecule type" value="Genomic_DNA"/>
</dbReference>
<name>A0ABR2YPK1_9CHLO</name>
<evidence type="ECO:0000259" key="10">
    <source>
        <dbReference type="Pfam" id="PF07766"/>
    </source>
</evidence>
<proteinExistence type="predicted"/>
<evidence type="ECO:0000256" key="8">
    <source>
        <dbReference type="SAM" id="MobiDB-lite"/>
    </source>
</evidence>
<keyword evidence="12" id="KW-1185">Reference proteome</keyword>
<keyword evidence="5" id="KW-0496">Mitochondrion</keyword>
<sequence>MTALNSQKTTIAPHQCPRLVARRPHVQQKPTDSSASYRCLTVSSFFLHPQRHAIRCRSSQVSCSGSGRIRSFDSTPSFIFLDSFRTRGGACQWVASSRAQTSVTDEEEADASVALRVQRLEILIRLRKLYRNLLRADGLLMQPSPVYQPYKRPAGKQKKSEEELAELEEEEERERQEEAMEVVGEMQLTAEQLKAGLRGLLANGNGFGEVVFAAGTGADAEEQITKRTREVAAQLSERARKETRLLPFPTLAAAQAALDARNARYRLTSGRQSTDEEEAAERVKGRIEQAERAVEKFVSRKLKAVQPGLQKARATPVSTVVGGLSSGAAYAKGLWVRLNGGGRRGGGNVASGPLPYQLPAPVATRAQRAAAIAALSKDIDALEQKLQEASKVRETKVRRAGIGGRARLAGELRDMDDEVGALSRALAIRTLQLELEYIYGCLEDEALDIGQGTQNPSFLLSRQGTSDEVALLVAEFALLDTPIAAMGSAVEAGNALAVDEADLRRLAVEIPDLRTRLGIGDAEVFAGAGWTWVRAQAAVSDGFAKVRDGVMFFTRGVRLLGQDCNSAGRLFYRAGAGASLKPREVMALRRTARDVLTFIPFAVILIAPLTPVGHVLIFSFLQKYFPGFFPSQFTNRRQELMTRYEELKRQLGEAQEAAQIEDEEAEVARAADALARLTAPAAARAGPAAAAAAAAAGPSAQTGGDGGSTSSSKQAQWESDDGEREGPAARAVRTLEQQVAAAAEEATTGSIEESVNQNERKLRH</sequence>
<feature type="domain" description="Letm1 RBD" evidence="10">
    <location>
        <begin position="580"/>
        <end position="655"/>
    </location>
</feature>
<protein>
    <recommendedName>
        <fullName evidence="10">Letm1 RBD domain-containing protein</fullName>
    </recommendedName>
</protein>
<feature type="region of interest" description="Disordered" evidence="8">
    <location>
        <begin position="146"/>
        <end position="173"/>
    </location>
</feature>
<reference evidence="11 12" key="1">
    <citation type="journal article" date="2024" name="Nat. Commun.">
        <title>Phylogenomics reveals the evolutionary origins of lichenization in chlorophyte algae.</title>
        <authorList>
            <person name="Puginier C."/>
            <person name="Libourel C."/>
            <person name="Otte J."/>
            <person name="Skaloud P."/>
            <person name="Haon M."/>
            <person name="Grisel S."/>
            <person name="Petersen M."/>
            <person name="Berrin J.G."/>
            <person name="Delaux P.M."/>
            <person name="Dal Grande F."/>
            <person name="Keller J."/>
        </authorList>
    </citation>
    <scope>NUCLEOTIDE SEQUENCE [LARGE SCALE GENOMIC DNA]</scope>
    <source>
        <strain evidence="11 12">SAG 216-7</strain>
    </source>
</reference>
<evidence type="ECO:0000256" key="5">
    <source>
        <dbReference type="ARBA" id="ARBA00023128"/>
    </source>
</evidence>
<feature type="compositionally biased region" description="Acidic residues" evidence="8">
    <location>
        <begin position="163"/>
        <end position="172"/>
    </location>
</feature>
<feature type="compositionally biased region" description="Low complexity" evidence="8">
    <location>
        <begin position="696"/>
        <end position="712"/>
    </location>
</feature>
<dbReference type="InterPro" id="IPR033122">
    <property type="entry name" value="LETM1-like_RBD"/>
</dbReference>
<organism evidence="11 12">
    <name type="scientific">Coccomyxa subellipsoidea</name>
    <dbReference type="NCBI Taxonomy" id="248742"/>
    <lineage>
        <taxon>Eukaryota</taxon>
        <taxon>Viridiplantae</taxon>
        <taxon>Chlorophyta</taxon>
        <taxon>core chlorophytes</taxon>
        <taxon>Trebouxiophyceae</taxon>
        <taxon>Trebouxiophyceae incertae sedis</taxon>
        <taxon>Coccomyxaceae</taxon>
        <taxon>Coccomyxa</taxon>
    </lineage>
</organism>
<accession>A0ABR2YPK1</accession>
<keyword evidence="6 9" id="KW-0472">Membrane</keyword>
<evidence type="ECO:0000313" key="11">
    <source>
        <dbReference type="EMBL" id="KAK9908964.1"/>
    </source>
</evidence>
<dbReference type="Proteomes" id="UP001491310">
    <property type="component" value="Unassembled WGS sequence"/>
</dbReference>
<comment type="caution">
    <text evidence="11">The sequence shown here is derived from an EMBL/GenBank/DDBJ whole genome shotgun (WGS) entry which is preliminary data.</text>
</comment>
<dbReference type="PANTHER" id="PTHR14009:SF1">
    <property type="entry name" value="MITOCHONDRIAL PROTON_CALCIUM EXCHANGER PROTEIN"/>
    <property type="match status" value="1"/>
</dbReference>
<evidence type="ECO:0000256" key="2">
    <source>
        <dbReference type="ARBA" id="ARBA00022692"/>
    </source>
</evidence>
<feature type="region of interest" description="Disordered" evidence="8">
    <location>
        <begin position="696"/>
        <end position="764"/>
    </location>
</feature>
<feature type="coiled-coil region" evidence="7">
    <location>
        <begin position="372"/>
        <end position="399"/>
    </location>
</feature>
<feature type="transmembrane region" description="Helical" evidence="9">
    <location>
        <begin position="598"/>
        <end position="621"/>
    </location>
</feature>
<evidence type="ECO:0000256" key="6">
    <source>
        <dbReference type="ARBA" id="ARBA00023136"/>
    </source>
</evidence>
<comment type="subcellular location">
    <subcellularLocation>
        <location evidence="1">Mitochondrion inner membrane</location>
        <topology evidence="1">Single-pass membrane protein</topology>
    </subcellularLocation>
</comment>
<evidence type="ECO:0000313" key="12">
    <source>
        <dbReference type="Proteomes" id="UP001491310"/>
    </source>
</evidence>
<gene>
    <name evidence="11" type="ORF">WJX75_005261</name>
</gene>
<evidence type="ECO:0000256" key="1">
    <source>
        <dbReference type="ARBA" id="ARBA00004434"/>
    </source>
</evidence>
<feature type="coiled-coil region" evidence="7">
    <location>
        <begin position="273"/>
        <end position="300"/>
    </location>
</feature>
<evidence type="ECO:0000256" key="3">
    <source>
        <dbReference type="ARBA" id="ARBA00022792"/>
    </source>
</evidence>
<evidence type="ECO:0000256" key="7">
    <source>
        <dbReference type="SAM" id="Coils"/>
    </source>
</evidence>
<dbReference type="InterPro" id="IPR044202">
    <property type="entry name" value="LETM1/MDM38-like"/>
</dbReference>
<keyword evidence="2 9" id="KW-0812">Transmembrane</keyword>
<evidence type="ECO:0000256" key="9">
    <source>
        <dbReference type="SAM" id="Phobius"/>
    </source>
</evidence>
<keyword evidence="7" id="KW-0175">Coiled coil</keyword>
<dbReference type="PANTHER" id="PTHR14009">
    <property type="entry name" value="LEUCINE ZIPPER-EF-HAND CONTAINING TRANSMEMBRANE PROTEIN"/>
    <property type="match status" value="1"/>
</dbReference>
<keyword evidence="3" id="KW-0999">Mitochondrion inner membrane</keyword>
<evidence type="ECO:0000256" key="4">
    <source>
        <dbReference type="ARBA" id="ARBA00022989"/>
    </source>
</evidence>
<dbReference type="Pfam" id="PF07766">
    <property type="entry name" value="LETM1_RBD"/>
    <property type="match status" value="1"/>
</dbReference>